<evidence type="ECO:0000313" key="2">
    <source>
        <dbReference type="Proteomes" id="UP000257479"/>
    </source>
</evidence>
<dbReference type="Gene3D" id="3.40.605.10">
    <property type="entry name" value="Aldehyde Dehydrogenase, Chain A, domain 1"/>
    <property type="match status" value="1"/>
</dbReference>
<protein>
    <submittedName>
        <fullName evidence="1">Aldehyde dehydrogenase (NADP(+))</fullName>
    </submittedName>
</protein>
<reference evidence="1 2" key="1">
    <citation type="journal article" date="2018" name="Nat. Biotechnol.">
        <title>A standardized bacterial taxonomy based on genome phylogeny substantially revises the tree of life.</title>
        <authorList>
            <person name="Parks D.H."/>
            <person name="Chuvochina M."/>
            <person name="Waite D.W."/>
            <person name="Rinke C."/>
            <person name="Skarshewski A."/>
            <person name="Chaumeil P.A."/>
            <person name="Hugenholtz P."/>
        </authorList>
    </citation>
    <scope>NUCLEOTIDE SEQUENCE [LARGE SCALE GENOMIC DNA]</scope>
    <source>
        <strain evidence="1">UBA9152</strain>
    </source>
</reference>
<organism evidence="1 2">
    <name type="scientific">Microbacterium ginsengisoli</name>
    <dbReference type="NCBI Taxonomy" id="400772"/>
    <lineage>
        <taxon>Bacteria</taxon>
        <taxon>Bacillati</taxon>
        <taxon>Actinomycetota</taxon>
        <taxon>Actinomycetes</taxon>
        <taxon>Micrococcales</taxon>
        <taxon>Microbacteriaceae</taxon>
        <taxon>Microbacterium</taxon>
    </lineage>
</organism>
<name>A0A3C1KCP7_9MICO</name>
<proteinExistence type="predicted"/>
<dbReference type="GO" id="GO:0016491">
    <property type="term" value="F:oxidoreductase activity"/>
    <property type="evidence" value="ECO:0007669"/>
    <property type="project" value="InterPro"/>
</dbReference>
<evidence type="ECO:0000313" key="1">
    <source>
        <dbReference type="EMBL" id="HAN24144.1"/>
    </source>
</evidence>
<accession>A0A3C1KCP7</accession>
<dbReference type="AlphaFoldDB" id="A0A3C1KCP7"/>
<dbReference type="InterPro" id="IPR016162">
    <property type="entry name" value="Ald_DH_N"/>
</dbReference>
<sequence>PLVDDLSRRVGRLVFNGYPTGVRVSWGQHHGGPWPATNTLHTSVGVTAIRRFLRPFAWQDAPEALLPIELRDATTSVPRRVDGILRLATLGA</sequence>
<dbReference type="EMBL" id="DMNG01000105">
    <property type="protein sequence ID" value="HAN24144.1"/>
    <property type="molecule type" value="Genomic_DNA"/>
</dbReference>
<comment type="caution">
    <text evidence="1">The sequence shown here is derived from an EMBL/GenBank/DDBJ whole genome shotgun (WGS) entry which is preliminary data.</text>
</comment>
<dbReference type="Proteomes" id="UP000257479">
    <property type="component" value="Unassembled WGS sequence"/>
</dbReference>
<feature type="non-terminal residue" evidence="1">
    <location>
        <position position="1"/>
    </location>
</feature>
<gene>
    <name evidence="1" type="ORF">DCP95_06165</name>
</gene>